<feature type="region of interest" description="Disordered" evidence="2">
    <location>
        <begin position="105"/>
        <end position="223"/>
    </location>
</feature>
<feature type="compositionally biased region" description="Basic and acidic residues" evidence="2">
    <location>
        <begin position="531"/>
        <end position="542"/>
    </location>
</feature>
<dbReference type="Gene3D" id="1.20.58.80">
    <property type="entry name" value="Phosphotransferase system, lactose/cellobiose-type IIA subunit"/>
    <property type="match status" value="1"/>
</dbReference>
<feature type="compositionally biased region" description="Polar residues" evidence="2">
    <location>
        <begin position="202"/>
        <end position="216"/>
    </location>
</feature>
<evidence type="ECO:0000313" key="3">
    <source>
        <dbReference type="EMBL" id="APA08790.1"/>
    </source>
</evidence>
<feature type="region of interest" description="Disordered" evidence="2">
    <location>
        <begin position="495"/>
        <end position="549"/>
    </location>
</feature>
<feature type="compositionally biased region" description="Polar residues" evidence="2">
    <location>
        <begin position="154"/>
        <end position="169"/>
    </location>
</feature>
<gene>
    <name evidence="3" type="ORF">sscle_04g035600</name>
</gene>
<evidence type="ECO:0000313" key="4">
    <source>
        <dbReference type="Proteomes" id="UP000177798"/>
    </source>
</evidence>
<dbReference type="PANTHER" id="PTHR40130:SF1">
    <property type="entry name" value="SPINDLE POLE BODY-ASSOCIATED PROTEIN CUT12 DOMAIN-CONTAINING PROTEIN"/>
    <property type="match status" value="1"/>
</dbReference>
<organism evidence="3 4">
    <name type="scientific">Sclerotinia sclerotiorum (strain ATCC 18683 / 1980 / Ss-1)</name>
    <name type="common">White mold</name>
    <name type="synonym">Whetzelinia sclerotiorum</name>
    <dbReference type="NCBI Taxonomy" id="665079"/>
    <lineage>
        <taxon>Eukaryota</taxon>
        <taxon>Fungi</taxon>
        <taxon>Dikarya</taxon>
        <taxon>Ascomycota</taxon>
        <taxon>Pezizomycotina</taxon>
        <taxon>Leotiomycetes</taxon>
        <taxon>Helotiales</taxon>
        <taxon>Sclerotiniaceae</taxon>
        <taxon>Sclerotinia</taxon>
    </lineage>
</organism>
<feature type="compositionally biased region" description="Basic and acidic residues" evidence="2">
    <location>
        <begin position="500"/>
        <end position="519"/>
    </location>
</feature>
<feature type="region of interest" description="Disordered" evidence="2">
    <location>
        <begin position="343"/>
        <end position="389"/>
    </location>
</feature>
<feature type="compositionally biased region" description="Polar residues" evidence="2">
    <location>
        <begin position="261"/>
        <end position="276"/>
    </location>
</feature>
<keyword evidence="1" id="KW-0175">Coiled coil</keyword>
<dbReference type="VEuPathDB" id="FungiDB:sscle_04g035600"/>
<reference evidence="4" key="1">
    <citation type="journal article" date="2017" name="Genome Biol. Evol.">
        <title>The complete genome sequence of the phytopathogenic fungus Sclerotinia sclerotiorum reveals insights into the genome architecture of broad host range pathogens.</title>
        <authorList>
            <person name="Derbyshire M."/>
            <person name="Denton-Giles M."/>
            <person name="Hegedus D."/>
            <person name="Seifbarghy S."/>
            <person name="Rollins J."/>
            <person name="van Kan J."/>
            <person name="Seidl M.F."/>
            <person name="Faino L."/>
            <person name="Mbengue M."/>
            <person name="Navaud O."/>
            <person name="Raffaele S."/>
            <person name="Hammond-Kosack K."/>
            <person name="Heard S."/>
            <person name="Oliver R."/>
        </authorList>
    </citation>
    <scope>NUCLEOTIDE SEQUENCE [LARGE SCALE GENOMIC DNA]</scope>
    <source>
        <strain evidence="4">ATCC 18683 / 1980 / Ss-1</strain>
    </source>
</reference>
<accession>A0A1D9Q1F5</accession>
<proteinExistence type="predicted"/>
<dbReference type="AlphaFoldDB" id="A0A1D9Q1F5"/>
<dbReference type="OrthoDB" id="3197614at2759"/>
<dbReference type="PANTHER" id="PTHR40130">
    <property type="entry name" value="EXPRESSED PROTEIN"/>
    <property type="match status" value="1"/>
</dbReference>
<sequence>MEASSLVLAHDHARAAAVATHSSDTTVAINEHALAAGEFAKAASGTGSAEALRTLRLLEQHHQRLSELLRYPTEHPVTPNANETEIKTVIEKPVSPSAAVTELRASKSDLGPHASTARNATSSHTPRRLPPRELSSSSIASNLASARGIRSGHNRQSLSPSVSSLQAPSNIEGRREASKRPKVPSIPEYTTSRPSWVPPQPTQNKADPQTSTSRTSAVAEPKPSLAIAQDEGFSKFYSAFNSVVYKLSAPLAFAGLPLFSETDSSQASPEIPSTTARKSKPRSRERIPTEEPDLTKYISKPALRAMARDGHPGNDSFYVVPTTGHTVSYAHILSFEKKEQRRLAASMHSADPDLFPDPNDEDDFVDARETPMPNSPSNSKRNRRLAGRETDTRIEELDLENKSLKQCIDKLSNRLHAFEMAAQNSSMALQESIRLMRPEDRSPGGGPNDEMIRRRLIELEEQMRIRNKENERLFRENEKLRETVAKYRNRWDILKAGAKTRRDNKESSLKGPESRDGSVKDGNSVNGASGKDMKEGREKEVGSGRFMAG</sequence>
<feature type="region of interest" description="Disordered" evidence="2">
    <location>
        <begin position="261"/>
        <end position="292"/>
    </location>
</feature>
<dbReference type="KEGG" id="ssl:SS1G_02577"/>
<dbReference type="OMA" id="FQHENPP"/>
<evidence type="ECO:0000256" key="2">
    <source>
        <dbReference type="SAM" id="MobiDB-lite"/>
    </source>
</evidence>
<dbReference type="Proteomes" id="UP000177798">
    <property type="component" value="Chromosome 4"/>
</dbReference>
<evidence type="ECO:0000256" key="1">
    <source>
        <dbReference type="SAM" id="Coils"/>
    </source>
</evidence>
<protein>
    <submittedName>
        <fullName evidence="3">Uncharacterized protein</fullName>
    </submittedName>
</protein>
<dbReference type="EMBL" id="CP017817">
    <property type="protein sequence ID" value="APA08790.1"/>
    <property type="molecule type" value="Genomic_DNA"/>
</dbReference>
<dbReference type="RefSeq" id="XP_001596357.1">
    <property type="nucleotide sequence ID" value="XM_001596307.1"/>
</dbReference>
<name>A0A1D9Q1F5_SCLS1</name>
<feature type="compositionally biased region" description="Low complexity" evidence="2">
    <location>
        <begin position="132"/>
        <end position="146"/>
    </location>
</feature>
<feature type="coiled-coil region" evidence="1">
    <location>
        <begin position="456"/>
        <end position="490"/>
    </location>
</feature>